<feature type="compositionally biased region" description="Basic and acidic residues" evidence="3">
    <location>
        <begin position="2110"/>
        <end position="2123"/>
    </location>
</feature>
<feature type="compositionally biased region" description="Acidic residues" evidence="3">
    <location>
        <begin position="1571"/>
        <end position="1580"/>
    </location>
</feature>
<accession>A0ABR4PTU2</accession>
<feature type="compositionally biased region" description="Polar residues" evidence="3">
    <location>
        <begin position="1692"/>
        <end position="1702"/>
    </location>
</feature>
<feature type="compositionally biased region" description="Basic residues" evidence="3">
    <location>
        <begin position="1628"/>
        <end position="1641"/>
    </location>
</feature>
<feature type="compositionally biased region" description="Low complexity" evidence="3">
    <location>
        <begin position="907"/>
        <end position="926"/>
    </location>
</feature>
<feature type="compositionally biased region" description="Polar residues" evidence="3">
    <location>
        <begin position="75"/>
        <end position="93"/>
    </location>
</feature>
<feature type="region of interest" description="Disordered" evidence="3">
    <location>
        <begin position="1486"/>
        <end position="1535"/>
    </location>
</feature>
<feature type="region of interest" description="Disordered" evidence="3">
    <location>
        <begin position="1807"/>
        <end position="1868"/>
    </location>
</feature>
<comment type="subcellular location">
    <subcellularLocation>
        <location evidence="1">Nucleus</location>
    </subcellularLocation>
</comment>
<feature type="compositionally biased region" description="Basic residues" evidence="3">
    <location>
        <begin position="1515"/>
        <end position="1533"/>
    </location>
</feature>
<feature type="region of interest" description="Disordered" evidence="3">
    <location>
        <begin position="1559"/>
        <end position="1580"/>
    </location>
</feature>
<feature type="compositionally biased region" description="Low complexity" evidence="3">
    <location>
        <begin position="1938"/>
        <end position="1948"/>
    </location>
</feature>
<feature type="region of interest" description="Disordered" evidence="3">
    <location>
        <begin position="307"/>
        <end position="371"/>
    </location>
</feature>
<evidence type="ECO:0000256" key="2">
    <source>
        <dbReference type="ARBA" id="ARBA00023242"/>
    </source>
</evidence>
<dbReference type="Pfam" id="PF20222">
    <property type="entry name" value="DUF6581"/>
    <property type="match status" value="1"/>
</dbReference>
<gene>
    <name evidence="5" type="ORF">PVAG01_00292</name>
</gene>
<sequence>MAMEREREGEGGTAAAGGRPHDDHLAIGRAGPLSVEQDDEGENYPLRVVGLPLPEDQGQEQNQDGFSATGDDAQETLSQVNATSPSDNQSSDAVATAAATGEESGDVTYSQIDTSGPAPETPVKRKRGRPRKQVTLETAAASPSSLPPPSPSGSEFDAPTSAVRTSARAHRRPAHFDPADGSSPRRSSFSGRAGTGRSRVSDFTSEEDLQLQEDIRQREAGVARVYMNPPGSSRAENSNKKVLGRPRISSIAVFKSDKLKDPEYLTKNIGSWTEAHVAIQTEKLLEAEAAKQARADAKAAAKLAAGEVKPKRVYHRKPKNPAPPNAPLTPTSQQGAEAGIPVDLQGLQGPPPMNSDVASTTEASTTTPQPNTHLENAWFTDPQLQTPQQSSLMLPGATPAFTQVYQRLYGNALFGQPREYRSPFARRIDDVPSSTEVPQLNANPTCANPNVLLSDCQSKSLEQIASPAPVDIDSKAGAHENVAVLLEPAPPCDAIISTAIQEAADIISAALEPSVPNEVAELPQAVPTPEASSEAPNPNIEIPAVIPVVVPEIVQDTSPDEPTTVQPSPPPDDVGAATPSTSDSNTRPQGLVDDINSHGESQPGSTVPGSIEQQNNQGSMLGTDTTAALSTPIEDLAPKSTRLATEASRTSPAVEPDSNMEISDSGNTIAGLPLEDSSLQVVAPVRRGRGRPRKNPLVAPPAPKTPVTVEKRRRGRQTKSSMNLVPDEPTEPDSSIRRQSIASSAKSGRVTRSKVSPSPALDHAVSMIDTEQVASSPIASWRAASSKAQRRSSTPLLQVENGRDVTPATAGEPLEQVQNQIDIRKDHVGEETVNNGFESITTEERLTEPDFPSTSVSNQHEIFRKPSLPTYQSAFFTQFGFNPEPQQYKSPFAKPSPPPQPLGHVTPVVSYQSPYQSPYALSSPSSQPQPQPEQPAPVARSDPFGVTNTSTSESPRLHPSAPETSTASSALPYNLPSFLGGNAPKPYSSLYAPVAASPTPYKSPYASSAGPSFPEATAASPVSTEPRINGAGPPTMQMPGPAQPLKKGTNYPKAKRGRPRKTQRPVTPQAHDEPAPIAPIHTPSLNGIDQQCTPEQVAQTYFSYHDPPSMSLGLPDFVKPVSSQPPINPGDFFDEEHEYAVRSMTPQTPMSQPRPVSSHLSLTDQTPIITDTSTRRKSSLNVRAKQRKLSIAQPGPQPDIDMSGNVGFSTDMSMLPPPINPESQQHDLETDLLAADSVELTNVAFRLSSVFKSVVGSLVLSEDKSQLRFVELHQEDITPDPWTLSTVDMSENPITSETRSKRTQLVLYTKPKNARVIYKFVIASTPTAQDAAANMRKELIKAKLTADVQRKLKENILDQAKLTGPVQVVKPYKCDTCDGAWLNREGVKYHKEHSKTTCNPNWVPPAPTEERRVKKRKLQHETASEAENAFLQLRQQAPLVLPNHETGAWDQTILSGPVLRRNARKRQKRVIEDLVDFDLSEDEIEEETQTWTQAPMLLPNPLTGAWDQVPEKPKKPQRRGGSKKGKKAAKAKSKVQETNLDMVVDDEDSGYEEWLEQQLASKKRRRHSSSSEDEDAFMPDFEERDDVLRDEIISGSDMDIDLVSMEMDSSSRYHEVFPNNRNNNARGNKGKKGRRGKKNLPRKSASDILGSTQKPRYKWVDPRVKNPMTEEEKAAKRERAILRQQTWKKPITSLPNHQTGAWDQQPFVPVPPPRRGYSVQRKYRLPEPVTFMQAADSTWSFQPYGHGLRPIFTRPGRRADGGLTLEKHLAKIQAGPRPVLYPLNPKFGPAPPSKLMRRNAARGYDDRDICISDNDGSVEPNGPRKRKRRYRRSVAVPDSDVEGDDESWSRGTKRRRSPSLSTEEDDIEDSNVIDPFTISSSRRLTRGLRAKISISGPQLKKLEPNVGREVNPGLNSLPRSFGLKTTASEPVTNPTVVSSTSDPDSSISTPMDIDAQGPDQLNKQAEEVALTQINHNQFPERALKNGSITLQGWWPGHKWLLENNMPVEFALQDSLAQQDILSADASLYTDELPRSFEASIESVAKWEQHSAKDFLLSSTQHASTRWLNHTSKSHEPSPVQDHTEMQWLDANAFTMETIPYAELEAAENETDGKKRKEVVEPPAKRQKRIYNRKSHDPNVVHPSRDTQKRYKNRHLTALAADLEGILDSPESAAATFGVQMVPNPPVPAPRQRGNHPDAALTEEVETRIVVAVVIMRTLIGGLEQQVDWVLIGKVFPEFSMNFLSKQWTKLSKGQSARIDKLGKEFQEPFLKAYEADEIPPIDYDNLADYDWHGLIDWTIQNVPLVVELKPQNLPTTRRELEHNYKLIDRGEPDKHYHYYSIFMPTYRRLEVVSMYHNTISIQPNPTVGMVDEHAVARSWIRAIQFTDESEWDVKYGEHKMNILGEDLAAAALEELRVNKVLIHKNKRRETPGRPYEATIGFSESFRNLLEEKQFVQAVQFKAFLDAQFQDPDGEGRRQGVPVNWLSDEGTVMCITNLQATGRIVLRAYNVPMNKFGLTDGGYETRKLEKSRLRFNLSIFPTPTYLFTAEIPQVHSLAQLAPPVAGDLDAIPVWCDIHQGVLEFMWRKVVTAIVAIVSMRSGIDLAQLSREMSPAMEQWEVVLFTDWAVRVGAIKEYDDEVGGWVTDDWWWLLVGIVDSAAVENPAG</sequence>
<dbReference type="InterPro" id="IPR046488">
    <property type="entry name" value="Sfc3/Tfc3_C"/>
</dbReference>
<feature type="region of interest" description="Disordered" evidence="3">
    <location>
        <begin position="636"/>
        <end position="762"/>
    </location>
</feature>
<feature type="compositionally biased region" description="Basic residues" evidence="3">
    <location>
        <begin position="1823"/>
        <end position="1832"/>
    </location>
</feature>
<feature type="region of interest" description="Disordered" evidence="3">
    <location>
        <begin position="1144"/>
        <end position="1179"/>
    </location>
</feature>
<feature type="region of interest" description="Disordered" evidence="3">
    <location>
        <begin position="1903"/>
        <end position="1948"/>
    </location>
</feature>
<name>A0ABR4PTU2_9HELO</name>
<feature type="compositionally biased region" description="Polar residues" evidence="3">
    <location>
        <begin position="578"/>
        <end position="588"/>
    </location>
</feature>
<feature type="region of interest" description="Disordered" evidence="3">
    <location>
        <begin position="1"/>
        <end position="209"/>
    </location>
</feature>
<feature type="compositionally biased region" description="Polar residues" evidence="3">
    <location>
        <begin position="556"/>
        <end position="566"/>
    </location>
</feature>
<feature type="compositionally biased region" description="Low complexity" evidence="3">
    <location>
        <begin position="784"/>
        <end position="793"/>
    </location>
</feature>
<evidence type="ECO:0000256" key="1">
    <source>
        <dbReference type="ARBA" id="ARBA00004123"/>
    </source>
</evidence>
<feature type="compositionally biased region" description="Polar residues" evidence="3">
    <location>
        <begin position="598"/>
        <end position="624"/>
    </location>
</feature>
<organism evidence="5 6">
    <name type="scientific">Phlyctema vagabunda</name>
    <dbReference type="NCBI Taxonomy" id="108571"/>
    <lineage>
        <taxon>Eukaryota</taxon>
        <taxon>Fungi</taxon>
        <taxon>Dikarya</taxon>
        <taxon>Ascomycota</taxon>
        <taxon>Pezizomycotina</taxon>
        <taxon>Leotiomycetes</taxon>
        <taxon>Helotiales</taxon>
        <taxon>Dermateaceae</taxon>
        <taxon>Phlyctema</taxon>
    </lineage>
</organism>
<keyword evidence="6" id="KW-1185">Reference proteome</keyword>
<feature type="region of interest" description="Disordered" evidence="3">
    <location>
        <begin position="885"/>
        <end position="1088"/>
    </location>
</feature>
<evidence type="ECO:0000313" key="5">
    <source>
        <dbReference type="EMBL" id="KAL3426783.1"/>
    </source>
</evidence>
<feature type="compositionally biased region" description="Low complexity" evidence="3">
    <location>
        <begin position="737"/>
        <end position="747"/>
    </location>
</feature>
<dbReference type="Proteomes" id="UP001629113">
    <property type="component" value="Unassembled WGS sequence"/>
</dbReference>
<feature type="region of interest" description="Disordered" evidence="3">
    <location>
        <begin position="2106"/>
        <end position="2125"/>
    </location>
</feature>
<feature type="region of interest" description="Disordered" evidence="3">
    <location>
        <begin position="1692"/>
        <end position="1713"/>
    </location>
</feature>
<feature type="compositionally biased region" description="Low complexity" evidence="3">
    <location>
        <begin position="181"/>
        <end position="192"/>
    </location>
</feature>
<keyword evidence="2" id="KW-0539">Nucleus</keyword>
<feature type="domain" description="Transcription factor tau subunit sfc3/Tfc3 C-terminal" evidence="4">
    <location>
        <begin position="2196"/>
        <end position="2608"/>
    </location>
</feature>
<dbReference type="InterPro" id="IPR017956">
    <property type="entry name" value="AT_hook_DNA-bd_motif"/>
</dbReference>
<dbReference type="PROSITE" id="PS00354">
    <property type="entry name" value="HMGI_Y"/>
    <property type="match status" value="1"/>
</dbReference>
<evidence type="ECO:0000256" key="3">
    <source>
        <dbReference type="SAM" id="MobiDB-lite"/>
    </source>
</evidence>
<feature type="region of interest" description="Disordered" evidence="3">
    <location>
        <begin position="784"/>
        <end position="812"/>
    </location>
</feature>
<evidence type="ECO:0000259" key="4">
    <source>
        <dbReference type="Pfam" id="PF20222"/>
    </source>
</evidence>
<reference evidence="5 6" key="1">
    <citation type="submission" date="2024-06" db="EMBL/GenBank/DDBJ databases">
        <title>Complete genome of Phlyctema vagabunda strain 19-DSS-EL-015.</title>
        <authorList>
            <person name="Fiorenzani C."/>
        </authorList>
    </citation>
    <scope>NUCLEOTIDE SEQUENCE [LARGE SCALE GENOMIC DNA]</scope>
    <source>
        <strain evidence="5 6">19-DSS-EL-015</strain>
    </source>
</reference>
<feature type="compositionally biased region" description="Polar residues" evidence="3">
    <location>
        <begin position="1913"/>
        <end position="1937"/>
    </location>
</feature>
<dbReference type="InterPro" id="IPR000637">
    <property type="entry name" value="HMGI/Y_DNA-bd_CS"/>
</dbReference>
<feature type="region of interest" description="Disordered" evidence="3">
    <location>
        <begin position="556"/>
        <end position="624"/>
    </location>
</feature>
<comment type="caution">
    <text evidence="5">The sequence shown here is derived from an EMBL/GenBank/DDBJ whole genome shotgun (WGS) entry which is preliminary data.</text>
</comment>
<dbReference type="SMART" id="SM00384">
    <property type="entry name" value="AT_hook"/>
    <property type="match status" value="3"/>
</dbReference>
<feature type="compositionally biased region" description="Low complexity" evidence="3">
    <location>
        <begin position="959"/>
        <end position="970"/>
    </location>
</feature>
<evidence type="ECO:0000313" key="6">
    <source>
        <dbReference type="Proteomes" id="UP001629113"/>
    </source>
</evidence>
<proteinExistence type="predicted"/>
<feature type="compositionally biased region" description="Basic residues" evidence="3">
    <location>
        <begin position="1053"/>
        <end position="1063"/>
    </location>
</feature>
<dbReference type="EMBL" id="JBFCZG010000001">
    <property type="protein sequence ID" value="KAL3426783.1"/>
    <property type="molecule type" value="Genomic_DNA"/>
</dbReference>
<protein>
    <recommendedName>
        <fullName evidence="4">Transcription factor tau subunit sfc3/Tfc3 C-terminal domain-containing protein</fullName>
    </recommendedName>
</protein>
<feature type="region of interest" description="Disordered" evidence="3">
    <location>
        <begin position="1614"/>
        <end position="1652"/>
    </location>
</feature>
<feature type="compositionally biased region" description="Basic and acidic residues" evidence="3">
    <location>
        <begin position="1"/>
        <end position="10"/>
    </location>
</feature>
<feature type="compositionally biased region" description="Polar residues" evidence="3">
    <location>
        <begin position="1144"/>
        <end position="1172"/>
    </location>
</feature>
<feature type="compositionally biased region" description="Polar residues" evidence="3">
    <location>
        <begin position="356"/>
        <end position="371"/>
    </location>
</feature>